<dbReference type="GO" id="GO:0008270">
    <property type="term" value="F:zinc ion binding"/>
    <property type="evidence" value="ECO:0007669"/>
    <property type="project" value="UniProtKB-KW"/>
</dbReference>
<dbReference type="AlphaFoldDB" id="A0A166WXT7"/>
<comment type="function">
    <text evidence="13">E3 ubiquitin-protein ligase that mediates monoubiquitination of histone H2B to form H2BK123ub1. H2BK123ub1 gives a specific tag for epigenetic transcriptional activation and is also a prerequisite for H3K4me and H3K79me formation.</text>
</comment>
<evidence type="ECO:0000256" key="2">
    <source>
        <dbReference type="ARBA" id="ARBA00004123"/>
    </source>
</evidence>
<evidence type="ECO:0000313" key="20">
    <source>
        <dbReference type="Proteomes" id="UP000076532"/>
    </source>
</evidence>
<dbReference type="GO" id="GO:0016567">
    <property type="term" value="P:protein ubiquitination"/>
    <property type="evidence" value="ECO:0007669"/>
    <property type="project" value="UniProtKB-UniRule"/>
</dbReference>
<gene>
    <name evidence="19" type="ORF">FIBSPDRAFT_915580</name>
</gene>
<dbReference type="GO" id="GO:0061630">
    <property type="term" value="F:ubiquitin protein ligase activity"/>
    <property type="evidence" value="ECO:0007669"/>
    <property type="project" value="UniProtKB-EC"/>
</dbReference>
<sequence>MMESRKRPHSTEDEPTIQKKRILTGVNGGPHVNVVVSEAEEPKEGDDLELFRKEAIFRRMKHYSREHERSQAQIAQLEKRRSTCEAGMAAMAACWEQLVTAIRTLARPEDLPSAGPNTKGRLFDLTEHIDSEDAPALKIALEDNMQTTQQLITSFMQMGMKSQPNALHDRAYQDCQKAQNECLALRSEMSLVRKQLRASEEQNQQYRADLAAAETRADRLQSRTVQAIEARSPEEKQEQRMEESEERKSNSSASPAPPQINGGNQLIASEDLESLQAITKSREQNIVTLEGELAKCREELLARRMEMKAPSHEFVMNTPSFRFLLELTSKLEHEAKEAATEMPRLREEVQTLQHSRKEWETSVLAATETAKDEFRIQLSRREAESLRLREQRDQQAAELIERKNKDNVKMTSLNELKSLAESRSERILVLQSELKRCKTQLAAEAGSEELLAFFAQENSGDISYVEDLKTRVAAAEARAAALEQSVAKFAEDHPEAGQHASAEAEARQQLSDVTKQLEKYRSVYGDSSSLPPDVQGLSQELQRKEEEVKKLRLLETQRAEAESSLYAELDKLSAAWEALDRQVKSKVFDLTSMEERLAKMGHDRAKSENKFYAAMRDKESIETERKNLSRNLEKQAKAVEKLVESERHLLQQISAFEKEVAMSHRAVEEAKKASEASRLTAAEWQNRAEVERARHYEYFNVVKTQNVSLDAKATELRKAGEELLRLRTTADKHASEFKLLSTGTSSQKEAGLQAEIDKLMALLKCSTCKMHMRSTVITKCMHTFCRHCVDARISTRQRKCPACNLGFAASDVQQIFFQ</sequence>
<evidence type="ECO:0000259" key="18">
    <source>
        <dbReference type="PROSITE" id="PS50089"/>
    </source>
</evidence>
<protein>
    <recommendedName>
        <fullName evidence="15">E3 ubiquitin protein ligase</fullName>
        <ecNumber evidence="15">2.3.2.27</ecNumber>
    </recommendedName>
</protein>
<dbReference type="CDD" id="cd16499">
    <property type="entry name" value="RING-HC_Bre1-like"/>
    <property type="match status" value="1"/>
</dbReference>
<evidence type="ECO:0000256" key="7">
    <source>
        <dbReference type="ARBA" id="ARBA00022771"/>
    </source>
</evidence>
<evidence type="ECO:0000256" key="9">
    <source>
        <dbReference type="ARBA" id="ARBA00022833"/>
    </source>
</evidence>
<keyword evidence="10 15" id="KW-0156">Chromatin regulator</keyword>
<dbReference type="PROSITE" id="PS50089">
    <property type="entry name" value="ZF_RING_2"/>
    <property type="match status" value="1"/>
</dbReference>
<evidence type="ECO:0000256" key="12">
    <source>
        <dbReference type="ARBA" id="ARBA00023242"/>
    </source>
</evidence>
<keyword evidence="9 15" id="KW-0862">Zinc</keyword>
<dbReference type="GO" id="GO:0005634">
    <property type="term" value="C:nucleus"/>
    <property type="evidence" value="ECO:0007669"/>
    <property type="project" value="UniProtKB-SubCell"/>
</dbReference>
<evidence type="ECO:0000256" key="8">
    <source>
        <dbReference type="ARBA" id="ARBA00022786"/>
    </source>
</evidence>
<feature type="region of interest" description="Disordered" evidence="17">
    <location>
        <begin position="491"/>
        <end position="511"/>
    </location>
</feature>
<dbReference type="InterPro" id="IPR058643">
    <property type="entry name" value="BRE1-like_CC"/>
</dbReference>
<dbReference type="UniPathway" id="UPA00143"/>
<comment type="pathway">
    <text evidence="3 15">Protein modification; protein ubiquitination.</text>
</comment>
<keyword evidence="5 15" id="KW-0808">Transferase</keyword>
<dbReference type="Gene3D" id="3.30.40.10">
    <property type="entry name" value="Zinc/RING finger domain, C3HC4 (zinc finger)"/>
    <property type="match status" value="1"/>
</dbReference>
<evidence type="ECO:0000256" key="13">
    <source>
        <dbReference type="ARBA" id="ARBA00059679"/>
    </source>
</evidence>
<keyword evidence="8 15" id="KW-0833">Ubl conjugation pathway</keyword>
<dbReference type="InterPro" id="IPR018957">
    <property type="entry name" value="Znf_C3HC4_RING-type"/>
</dbReference>
<evidence type="ECO:0000256" key="4">
    <source>
        <dbReference type="ARBA" id="ARBA00005555"/>
    </source>
</evidence>
<dbReference type="InterPro" id="IPR013956">
    <property type="entry name" value="E3_ubiquit_lig_Bre1"/>
</dbReference>
<evidence type="ECO:0000256" key="3">
    <source>
        <dbReference type="ARBA" id="ARBA00004906"/>
    </source>
</evidence>
<comment type="subcellular location">
    <subcellularLocation>
        <location evidence="2 15">Nucleus</location>
    </subcellularLocation>
</comment>
<dbReference type="PANTHER" id="PTHR23163">
    <property type="entry name" value="RING FINGER PROTEIN-RELATED"/>
    <property type="match status" value="1"/>
</dbReference>
<dbReference type="InterPro" id="IPR001841">
    <property type="entry name" value="Znf_RING"/>
</dbReference>
<keyword evidence="20" id="KW-1185">Reference proteome</keyword>
<dbReference type="EC" id="2.3.2.27" evidence="15"/>
<keyword evidence="12 15" id="KW-0539">Nucleus</keyword>
<dbReference type="Pfam" id="PF26095">
    <property type="entry name" value="CC_Bre1"/>
    <property type="match status" value="1"/>
</dbReference>
<name>A0A166WXT7_9AGAM</name>
<reference evidence="19 20" key="1">
    <citation type="journal article" date="2016" name="Mol. Biol. Evol.">
        <title>Comparative Genomics of Early-Diverging Mushroom-Forming Fungi Provides Insights into the Origins of Lignocellulose Decay Capabilities.</title>
        <authorList>
            <person name="Nagy L.G."/>
            <person name="Riley R."/>
            <person name="Tritt A."/>
            <person name="Adam C."/>
            <person name="Daum C."/>
            <person name="Floudas D."/>
            <person name="Sun H."/>
            <person name="Yadav J.S."/>
            <person name="Pangilinan J."/>
            <person name="Larsson K.H."/>
            <person name="Matsuura K."/>
            <person name="Barry K."/>
            <person name="Labutti K."/>
            <person name="Kuo R."/>
            <person name="Ohm R.A."/>
            <person name="Bhattacharya S.S."/>
            <person name="Shirouzu T."/>
            <person name="Yoshinaga Y."/>
            <person name="Martin F.M."/>
            <person name="Grigoriev I.V."/>
            <person name="Hibbett D.S."/>
        </authorList>
    </citation>
    <scope>NUCLEOTIDE SEQUENCE [LARGE SCALE GENOMIC DNA]</scope>
    <source>
        <strain evidence="19 20">CBS 109695</strain>
    </source>
</reference>
<evidence type="ECO:0000256" key="6">
    <source>
        <dbReference type="ARBA" id="ARBA00022723"/>
    </source>
</evidence>
<keyword evidence="7 14" id="KW-0863">Zinc-finger</keyword>
<dbReference type="Pfam" id="PF00097">
    <property type="entry name" value="zf-C3HC4"/>
    <property type="match status" value="1"/>
</dbReference>
<evidence type="ECO:0000256" key="11">
    <source>
        <dbReference type="ARBA" id="ARBA00023054"/>
    </source>
</evidence>
<dbReference type="SUPFAM" id="SSF57850">
    <property type="entry name" value="RING/U-box"/>
    <property type="match status" value="1"/>
</dbReference>
<dbReference type="STRING" id="436010.A0A166WXT7"/>
<comment type="similarity">
    <text evidence="4 15">Belongs to the BRE1 family.</text>
</comment>
<dbReference type="EMBL" id="KV417480">
    <property type="protein sequence ID" value="KZP34223.1"/>
    <property type="molecule type" value="Genomic_DNA"/>
</dbReference>
<organism evidence="19 20">
    <name type="scientific">Athelia psychrophila</name>
    <dbReference type="NCBI Taxonomy" id="1759441"/>
    <lineage>
        <taxon>Eukaryota</taxon>
        <taxon>Fungi</taxon>
        <taxon>Dikarya</taxon>
        <taxon>Basidiomycota</taxon>
        <taxon>Agaricomycotina</taxon>
        <taxon>Agaricomycetes</taxon>
        <taxon>Agaricomycetidae</taxon>
        <taxon>Atheliales</taxon>
        <taxon>Atheliaceae</taxon>
        <taxon>Athelia</taxon>
    </lineage>
</organism>
<evidence type="ECO:0000256" key="17">
    <source>
        <dbReference type="SAM" id="MobiDB-lite"/>
    </source>
</evidence>
<evidence type="ECO:0000313" key="19">
    <source>
        <dbReference type="EMBL" id="KZP34223.1"/>
    </source>
</evidence>
<dbReference type="PROSITE" id="PS00518">
    <property type="entry name" value="ZF_RING_1"/>
    <property type="match status" value="1"/>
</dbReference>
<feature type="coiled-coil region" evidence="16">
    <location>
        <begin position="618"/>
        <end position="645"/>
    </location>
</feature>
<evidence type="ECO:0000256" key="5">
    <source>
        <dbReference type="ARBA" id="ARBA00022679"/>
    </source>
</evidence>
<keyword evidence="11 15" id="KW-0175">Coiled coil</keyword>
<keyword evidence="6 15" id="KW-0479">Metal-binding</keyword>
<evidence type="ECO:0000256" key="10">
    <source>
        <dbReference type="ARBA" id="ARBA00022853"/>
    </source>
</evidence>
<feature type="region of interest" description="Disordered" evidence="17">
    <location>
        <begin position="216"/>
        <end position="264"/>
    </location>
</feature>
<feature type="compositionally biased region" description="Basic and acidic residues" evidence="17">
    <location>
        <begin position="491"/>
        <end position="506"/>
    </location>
</feature>
<comment type="catalytic activity">
    <reaction evidence="1 15">
        <text>S-ubiquitinyl-[E2 ubiquitin-conjugating enzyme]-L-cysteine + [acceptor protein]-L-lysine = [E2 ubiquitin-conjugating enzyme]-L-cysteine + N(6)-ubiquitinyl-[acceptor protein]-L-lysine.</text>
        <dbReference type="EC" id="2.3.2.27"/>
    </reaction>
</comment>
<evidence type="ECO:0000256" key="15">
    <source>
        <dbReference type="RuleBase" id="RU365038"/>
    </source>
</evidence>
<evidence type="ECO:0000256" key="1">
    <source>
        <dbReference type="ARBA" id="ARBA00000900"/>
    </source>
</evidence>
<feature type="compositionally biased region" description="Basic and acidic residues" evidence="17">
    <location>
        <begin position="231"/>
        <end position="249"/>
    </location>
</feature>
<dbReference type="GO" id="GO:0033503">
    <property type="term" value="C:HULC complex"/>
    <property type="evidence" value="ECO:0007669"/>
    <property type="project" value="TreeGrafter"/>
</dbReference>
<dbReference type="PANTHER" id="PTHR23163:SF0">
    <property type="entry name" value="E3 UBIQUITIN-PROTEIN LIGASE BRE1"/>
    <property type="match status" value="1"/>
</dbReference>
<evidence type="ECO:0000256" key="14">
    <source>
        <dbReference type="PROSITE-ProRule" id="PRU00175"/>
    </source>
</evidence>
<feature type="coiled-coil region" evidence="16">
    <location>
        <begin position="328"/>
        <end position="355"/>
    </location>
</feature>
<dbReference type="InterPro" id="IPR013083">
    <property type="entry name" value="Znf_RING/FYVE/PHD"/>
</dbReference>
<accession>A0A166WXT7</accession>
<dbReference type="Pfam" id="PF08647">
    <property type="entry name" value="BRE1"/>
    <property type="match status" value="1"/>
</dbReference>
<dbReference type="InterPro" id="IPR017907">
    <property type="entry name" value="Znf_RING_CS"/>
</dbReference>
<dbReference type="SMART" id="SM00184">
    <property type="entry name" value="RING"/>
    <property type="match status" value="1"/>
</dbReference>
<dbReference type="OrthoDB" id="10266039at2759"/>
<feature type="domain" description="RING-type" evidence="18">
    <location>
        <begin position="765"/>
        <end position="804"/>
    </location>
</feature>
<dbReference type="GO" id="GO:0006325">
    <property type="term" value="P:chromatin organization"/>
    <property type="evidence" value="ECO:0007669"/>
    <property type="project" value="UniProtKB-KW"/>
</dbReference>
<evidence type="ECO:0000256" key="16">
    <source>
        <dbReference type="SAM" id="Coils"/>
    </source>
</evidence>
<dbReference type="Proteomes" id="UP000076532">
    <property type="component" value="Unassembled WGS sequence"/>
</dbReference>
<proteinExistence type="inferred from homology"/>